<name>A0ACC2ZXX0_9EURO</name>
<evidence type="ECO:0000313" key="1">
    <source>
        <dbReference type="EMBL" id="KAJ9652429.1"/>
    </source>
</evidence>
<comment type="caution">
    <text evidence="1">The sequence shown here is derived from an EMBL/GenBank/DDBJ whole genome shotgun (WGS) entry which is preliminary data.</text>
</comment>
<proteinExistence type="predicted"/>
<sequence>MASAVPPLHLNVVKKYAPEARFHSTEEYYPCSIEYMCSGSILKHRKWALGNPINNQHCTTPIAITFLGYYTLVYKSYDSNDIWVTRTRDPTNSDGWELFRLDGQSTDQANMGACFFNGKLWVVYSSNSHLRITWTSDCQNWSRQEIPSWRAYGVTMTVLGDKMYMAYKSYNSNHMKWGWTNDGTTWIDMGQVRGRESTKFPPAMITLADTIICIFSSSAGNDGQLRQCRYKENGGWTESQTIPNQFAWQVALAKQGNKLYMAYSAPHSDHFYISDSVDGINWNNRQEIPEQGSVPGLVSYQWGGEDKIWLSWCGTDRDKQFNNTYLDVDLSYNFSPIPRPTQDQLQTNNGSNFYLSVEQSVWHGQPLGQAPTYFAVTEGPDAGTVTIHYIFLYAFQNAQGVKVDGQGVILTHFDCFIWDIGSHQGDIERFAVKLKQDTQAPDGWSPQEAIFEAHGRSRNYPWSSIQMVESTHPGMLKAVFSLKCPHCTNIRATVVSVGLAGHGNWNREDKKDNPIVSDPSSDIIDLTGVVKLSFGDFVNDLKVWPTWKTNGSDFRQLGLDTRGQPINDQKWAAFAGRLGDSAYTTLVGASYTDGSRLNIVDSIAVNAIFGVASAFNRIPSKFKRASGSLGPATRSWIQNPVTMEA</sequence>
<accession>A0ACC2ZXX0</accession>
<protein>
    <submittedName>
        <fullName evidence="1">Uncharacterized protein</fullName>
    </submittedName>
</protein>
<reference evidence="1" key="1">
    <citation type="submission" date="2022-10" db="EMBL/GenBank/DDBJ databases">
        <title>Culturing micro-colonial fungi from biological soil crusts in the Mojave desert and describing Neophaeococcomyces mojavensis, and introducing the new genera and species Taxawa tesnikishii.</title>
        <authorList>
            <person name="Kurbessoian T."/>
            <person name="Stajich J.E."/>
        </authorList>
    </citation>
    <scope>NUCLEOTIDE SEQUENCE</scope>
    <source>
        <strain evidence="1">JES_112</strain>
    </source>
</reference>
<dbReference type="EMBL" id="JAPDRQ010000199">
    <property type="protein sequence ID" value="KAJ9652429.1"/>
    <property type="molecule type" value="Genomic_DNA"/>
</dbReference>
<evidence type="ECO:0000313" key="2">
    <source>
        <dbReference type="Proteomes" id="UP001172386"/>
    </source>
</evidence>
<dbReference type="Proteomes" id="UP001172386">
    <property type="component" value="Unassembled WGS sequence"/>
</dbReference>
<gene>
    <name evidence="1" type="ORF">H2198_008298</name>
</gene>
<keyword evidence="2" id="KW-1185">Reference proteome</keyword>
<organism evidence="1 2">
    <name type="scientific">Neophaeococcomyces mojaviensis</name>
    <dbReference type="NCBI Taxonomy" id="3383035"/>
    <lineage>
        <taxon>Eukaryota</taxon>
        <taxon>Fungi</taxon>
        <taxon>Dikarya</taxon>
        <taxon>Ascomycota</taxon>
        <taxon>Pezizomycotina</taxon>
        <taxon>Eurotiomycetes</taxon>
        <taxon>Chaetothyriomycetidae</taxon>
        <taxon>Chaetothyriales</taxon>
        <taxon>Chaetothyriales incertae sedis</taxon>
        <taxon>Neophaeococcomyces</taxon>
    </lineage>
</organism>